<dbReference type="AlphaFoldDB" id="A0A2T1NBT8"/>
<proteinExistence type="predicted"/>
<sequence>MKNIITLICFLVVANTGFAQVDAYSEDVKKCIKSNGTIAYYENVVDQMFTMLEEQFESQNVPAKVWTEVKAEKTDAMDELAQMIVSAYRAHFTHEDVKNMNALYATKAGQNMFKPEELSEGDKVVLKEFYASETGQKIVNSQDSMNASMSNISEMWSKDLYQGVISKLSEKGYNL</sequence>
<keyword evidence="1" id="KW-0732">Signal</keyword>
<evidence type="ECO:0000313" key="4">
    <source>
        <dbReference type="Proteomes" id="UP000238430"/>
    </source>
</evidence>
<dbReference type="EMBL" id="PXOT01000023">
    <property type="protein sequence ID" value="PSG89873.1"/>
    <property type="molecule type" value="Genomic_DNA"/>
</dbReference>
<dbReference type="InterPro" id="IPR018637">
    <property type="entry name" value="DUF2059"/>
</dbReference>
<reference evidence="3 4" key="1">
    <citation type="submission" date="2018-03" db="EMBL/GenBank/DDBJ databases">
        <title>Mesoflavibacter sp. HG37 and Mesoflavibacter sp. HG96 sp.nov., two marine bacteria isolated from seawater of Western Pacific Ocean.</title>
        <authorList>
            <person name="Cheng H."/>
            <person name="Wu Y.-H."/>
            <person name="Guo L.-L."/>
            <person name="Xu X.-W."/>
        </authorList>
    </citation>
    <scope>NUCLEOTIDE SEQUENCE [LARGE SCALE GENOMIC DNA]</scope>
    <source>
        <strain evidence="3 4">KCTC 42117</strain>
    </source>
</reference>
<feature type="chain" id="PRO_5015718415" description="DUF2059 domain-containing protein" evidence="1">
    <location>
        <begin position="20"/>
        <end position="175"/>
    </location>
</feature>
<evidence type="ECO:0000256" key="1">
    <source>
        <dbReference type="SAM" id="SignalP"/>
    </source>
</evidence>
<comment type="caution">
    <text evidence="3">The sequence shown here is derived from an EMBL/GenBank/DDBJ whole genome shotgun (WGS) entry which is preliminary data.</text>
</comment>
<gene>
    <name evidence="3" type="ORF">C7H61_08700</name>
</gene>
<dbReference type="Proteomes" id="UP000238430">
    <property type="component" value="Unassembled WGS sequence"/>
</dbReference>
<evidence type="ECO:0000313" key="3">
    <source>
        <dbReference type="EMBL" id="PSG89873.1"/>
    </source>
</evidence>
<name>A0A2T1NBT8_9FLAO</name>
<feature type="signal peptide" evidence="1">
    <location>
        <begin position="1"/>
        <end position="19"/>
    </location>
</feature>
<dbReference type="Pfam" id="PF09832">
    <property type="entry name" value="DUF2059"/>
    <property type="match status" value="1"/>
</dbReference>
<feature type="domain" description="DUF2059" evidence="2">
    <location>
        <begin position="78"/>
        <end position="113"/>
    </location>
</feature>
<protein>
    <recommendedName>
        <fullName evidence="2">DUF2059 domain-containing protein</fullName>
    </recommendedName>
</protein>
<dbReference type="OrthoDB" id="1435601at2"/>
<organism evidence="3 4">
    <name type="scientific">Mesoflavibacter zeaxanthinifaciens subsp. sabulilitoris</name>
    <dbReference type="NCBI Taxonomy" id="1520893"/>
    <lineage>
        <taxon>Bacteria</taxon>
        <taxon>Pseudomonadati</taxon>
        <taxon>Bacteroidota</taxon>
        <taxon>Flavobacteriia</taxon>
        <taxon>Flavobacteriales</taxon>
        <taxon>Flavobacteriaceae</taxon>
        <taxon>Mesoflavibacter</taxon>
    </lineage>
</organism>
<evidence type="ECO:0000259" key="2">
    <source>
        <dbReference type="Pfam" id="PF09832"/>
    </source>
</evidence>
<dbReference type="RefSeq" id="WP_106678954.1">
    <property type="nucleotide sequence ID" value="NZ_JACHWV010000008.1"/>
</dbReference>
<keyword evidence="4" id="KW-1185">Reference proteome</keyword>
<accession>A0A2T1NBT8</accession>